<feature type="domain" description="N-acetyltransferase" evidence="1">
    <location>
        <begin position="146"/>
        <end position="289"/>
    </location>
</feature>
<keyword evidence="3" id="KW-1185">Reference proteome</keyword>
<dbReference type="GO" id="GO:0016747">
    <property type="term" value="F:acyltransferase activity, transferring groups other than amino-acyl groups"/>
    <property type="evidence" value="ECO:0007669"/>
    <property type="project" value="InterPro"/>
</dbReference>
<comment type="caution">
    <text evidence="2">The sequence shown here is derived from an EMBL/GenBank/DDBJ whole genome shotgun (WGS) entry which is preliminary data.</text>
</comment>
<protein>
    <recommendedName>
        <fullName evidence="1">N-acetyltransferase domain-containing protein</fullName>
    </recommendedName>
</protein>
<evidence type="ECO:0000313" key="2">
    <source>
        <dbReference type="EMBL" id="OBY11381.1"/>
    </source>
</evidence>
<accession>A0A174DBN3</accession>
<dbReference type="CDD" id="cd04301">
    <property type="entry name" value="NAT_SF"/>
    <property type="match status" value="1"/>
</dbReference>
<dbReference type="PROSITE" id="PS51186">
    <property type="entry name" value="GNAT"/>
    <property type="match status" value="1"/>
</dbReference>
<dbReference type="OrthoDB" id="1910906at2"/>
<dbReference type="InterPro" id="IPR000182">
    <property type="entry name" value="GNAT_dom"/>
</dbReference>
<evidence type="ECO:0000259" key="1">
    <source>
        <dbReference type="PROSITE" id="PS51186"/>
    </source>
</evidence>
<gene>
    <name evidence="2" type="ORF">CP373A1_05350</name>
</gene>
<reference evidence="2 3" key="1">
    <citation type="submission" date="2016-06" db="EMBL/GenBank/DDBJ databases">
        <authorList>
            <person name="Kjaerup R.B."/>
            <person name="Dalgaard T.S."/>
            <person name="Juul-Madsen H.R."/>
        </authorList>
    </citation>
    <scope>NUCLEOTIDE SEQUENCE [LARGE SCALE GENOMIC DNA]</scope>
    <source>
        <strain evidence="2 3">373-A1</strain>
    </source>
</reference>
<dbReference type="RefSeq" id="WP_055254056.1">
    <property type="nucleotide sequence ID" value="NZ_CABHIH010000001.1"/>
</dbReference>
<sequence length="289" mass="34580">MMVIEKLSSKNTEEFKKLLYEARNKTPYRLNFYKYYDNQSFIVKYFVKKYVKLIKYKNEYIGYMWTDVSTSKSTKISDMYLKEEYIHFFNEKVLLIFKSSLVIYEGYEDAYTRYLINTMKMNKIRVTNLMKLNIKDFNPKRRVTNATFSLCEAGKDDELRCKLQNEIFNEDNRTPLTVDDIKYDIKQEYYLKDLCVFIKVKNKIIGYGQIIYNRDINLIVNFGIVNGYRNEGYGKDLLIKLLDMAKGSNMKDIYIRVDHNNFHAKKLYSSVGFEEIGDFCSWLWAKDLI</sequence>
<organism evidence="2 3">
    <name type="scientific">Clostridium paraputrificum</name>
    <dbReference type="NCBI Taxonomy" id="29363"/>
    <lineage>
        <taxon>Bacteria</taxon>
        <taxon>Bacillati</taxon>
        <taxon>Bacillota</taxon>
        <taxon>Clostridia</taxon>
        <taxon>Eubacteriales</taxon>
        <taxon>Clostridiaceae</taxon>
        <taxon>Clostridium</taxon>
    </lineage>
</organism>
<dbReference type="Gene3D" id="3.40.630.30">
    <property type="match status" value="1"/>
</dbReference>
<dbReference type="SUPFAM" id="SSF55729">
    <property type="entry name" value="Acyl-CoA N-acyltransferases (Nat)"/>
    <property type="match status" value="1"/>
</dbReference>
<dbReference type="Pfam" id="PF00583">
    <property type="entry name" value="Acetyltransf_1"/>
    <property type="match status" value="1"/>
</dbReference>
<evidence type="ECO:0000313" key="3">
    <source>
        <dbReference type="Proteomes" id="UP000092714"/>
    </source>
</evidence>
<dbReference type="Proteomes" id="UP000092714">
    <property type="component" value="Unassembled WGS sequence"/>
</dbReference>
<proteinExistence type="predicted"/>
<dbReference type="AlphaFoldDB" id="A0A174DBN3"/>
<name>A0A174DBN3_9CLOT</name>
<dbReference type="InterPro" id="IPR016181">
    <property type="entry name" value="Acyl_CoA_acyltransferase"/>
</dbReference>
<dbReference type="EMBL" id="MAPZ01000014">
    <property type="protein sequence ID" value="OBY11381.1"/>
    <property type="molecule type" value="Genomic_DNA"/>
</dbReference>
<dbReference type="eggNOG" id="COG0456">
    <property type="taxonomic scope" value="Bacteria"/>
</dbReference>